<dbReference type="OrthoDB" id="2110130at2759"/>
<name>A0A814IJM4_9BILA</name>
<dbReference type="SMART" id="SM00368">
    <property type="entry name" value="LRR_RI"/>
    <property type="match status" value="4"/>
</dbReference>
<dbReference type="InterPro" id="IPR027417">
    <property type="entry name" value="P-loop_NTPase"/>
</dbReference>
<proteinExistence type="predicted"/>
<dbReference type="InterPro" id="IPR032675">
    <property type="entry name" value="LRR_dom_sf"/>
</dbReference>
<dbReference type="Proteomes" id="UP000663829">
    <property type="component" value="Unassembled WGS sequence"/>
</dbReference>
<dbReference type="InterPro" id="IPR001611">
    <property type="entry name" value="Leu-rich_rpt"/>
</dbReference>
<dbReference type="InterPro" id="IPR050611">
    <property type="entry name" value="ABCF"/>
</dbReference>
<dbReference type="Proteomes" id="UP000681722">
    <property type="component" value="Unassembled WGS sequence"/>
</dbReference>
<dbReference type="Gene3D" id="3.80.10.10">
    <property type="entry name" value="Ribonuclease Inhibitor"/>
    <property type="match status" value="1"/>
</dbReference>
<gene>
    <name evidence="2" type="ORF">GPM918_LOCUS14950</name>
    <name evidence="3" type="ORF">SRO942_LOCUS14947</name>
</gene>
<evidence type="ECO:0000313" key="3">
    <source>
        <dbReference type="EMBL" id="CAF3795597.1"/>
    </source>
</evidence>
<evidence type="ECO:0000313" key="2">
    <source>
        <dbReference type="EMBL" id="CAF1024367.1"/>
    </source>
</evidence>
<dbReference type="GO" id="GO:0005524">
    <property type="term" value="F:ATP binding"/>
    <property type="evidence" value="ECO:0007669"/>
    <property type="project" value="TreeGrafter"/>
</dbReference>
<protein>
    <submittedName>
        <fullName evidence="2">Uncharacterized protein</fullName>
    </submittedName>
</protein>
<dbReference type="EMBL" id="CAJOBC010003678">
    <property type="protein sequence ID" value="CAF3795597.1"/>
    <property type="molecule type" value="Genomic_DNA"/>
</dbReference>
<dbReference type="SUPFAM" id="SSF52540">
    <property type="entry name" value="P-loop containing nucleoside triphosphate hydrolases"/>
    <property type="match status" value="1"/>
</dbReference>
<keyword evidence="1" id="KW-0677">Repeat</keyword>
<keyword evidence="4" id="KW-1185">Reference proteome</keyword>
<dbReference type="Gene3D" id="3.40.50.300">
    <property type="entry name" value="P-loop containing nucleotide triphosphate hydrolases"/>
    <property type="match status" value="1"/>
</dbReference>
<accession>A0A814IJM4</accession>
<dbReference type="Pfam" id="PF13516">
    <property type="entry name" value="LRR_6"/>
    <property type="match status" value="3"/>
</dbReference>
<dbReference type="SUPFAM" id="SSF52047">
    <property type="entry name" value="RNI-like"/>
    <property type="match status" value="1"/>
</dbReference>
<dbReference type="PANTHER" id="PTHR19211">
    <property type="entry name" value="ATP-BINDING TRANSPORT PROTEIN-RELATED"/>
    <property type="match status" value="1"/>
</dbReference>
<organism evidence="2 4">
    <name type="scientific">Didymodactylos carnosus</name>
    <dbReference type="NCBI Taxonomy" id="1234261"/>
    <lineage>
        <taxon>Eukaryota</taxon>
        <taxon>Metazoa</taxon>
        <taxon>Spiralia</taxon>
        <taxon>Gnathifera</taxon>
        <taxon>Rotifera</taxon>
        <taxon>Eurotatoria</taxon>
        <taxon>Bdelloidea</taxon>
        <taxon>Philodinida</taxon>
        <taxon>Philodinidae</taxon>
        <taxon>Didymodactylos</taxon>
    </lineage>
</organism>
<reference evidence="2" key="1">
    <citation type="submission" date="2021-02" db="EMBL/GenBank/DDBJ databases">
        <authorList>
            <person name="Nowell W R."/>
        </authorList>
    </citation>
    <scope>NUCLEOTIDE SEQUENCE</scope>
</reference>
<evidence type="ECO:0000256" key="1">
    <source>
        <dbReference type="ARBA" id="ARBA00022737"/>
    </source>
</evidence>
<comment type="caution">
    <text evidence="2">The sequence shown here is derived from an EMBL/GenBank/DDBJ whole genome shotgun (WGS) entry which is preliminary data.</text>
</comment>
<dbReference type="PANTHER" id="PTHR19211:SF117">
    <property type="entry name" value="ATP-BINDING CASSETTE SUB-FAMILY F MEMBER 3"/>
    <property type="match status" value="1"/>
</dbReference>
<dbReference type="EMBL" id="CAJNOQ010003679">
    <property type="protein sequence ID" value="CAF1024367.1"/>
    <property type="molecule type" value="Genomic_DNA"/>
</dbReference>
<dbReference type="AlphaFoldDB" id="A0A814IJM4"/>
<sequence>MELSGRQDTTVRNSATAVCLLANDLKVNNTLTQLDLADNGISDRGGGALAEALKVNNTLTQLDLAGNQISYRGGKALADALKVNNTLTQLDLAHNYISDRGGQALAEALKFNRILNSYYFSGGIQDSIIAKRLTKVYQELEHIQVAKAELSFCKTLLKLLIDDLELLKGMRHSHRNLKIDYFTQHFVDQLEMNVNCVKLLQSRFPGQPIATISLSGGQKIRFSPHIFVLDEPTNHLDMETIKALGHAIKNCEGGVILVSQETFN</sequence>
<evidence type="ECO:0000313" key="4">
    <source>
        <dbReference type="Proteomes" id="UP000663829"/>
    </source>
</evidence>